<accession>A0ABP7PD58</accession>
<comment type="catalytic activity">
    <reaction evidence="9 10">
        <text>5,6-dimethylbenzimidazole + nicotinate beta-D-ribonucleotide = alpha-ribazole 5'-phosphate + nicotinate + H(+)</text>
        <dbReference type="Rhea" id="RHEA:11196"/>
        <dbReference type="ChEBI" id="CHEBI:15378"/>
        <dbReference type="ChEBI" id="CHEBI:15890"/>
        <dbReference type="ChEBI" id="CHEBI:32544"/>
        <dbReference type="ChEBI" id="CHEBI:57502"/>
        <dbReference type="ChEBI" id="CHEBI:57918"/>
        <dbReference type="EC" id="2.4.2.21"/>
    </reaction>
</comment>
<dbReference type="Gene3D" id="1.10.1610.10">
    <property type="match status" value="1"/>
</dbReference>
<dbReference type="HAMAP" id="MF_00230">
    <property type="entry name" value="CobT"/>
    <property type="match status" value="1"/>
</dbReference>
<dbReference type="EC" id="2.4.2.21" evidence="3 10"/>
<keyword evidence="5 10" id="KW-0169">Cobalamin biosynthesis</keyword>
<comment type="function">
    <text evidence="10">Catalyzes the synthesis of alpha-ribazole-5'-phosphate from nicotinate mononucleotide (NAMN) and 5,6-dimethylbenzimidazole (DMB).</text>
</comment>
<protein>
    <recommendedName>
        <fullName evidence="4 10">Nicotinate-nucleotide--dimethylbenzimidazole phosphoribosyltransferase</fullName>
        <shortName evidence="10">NN:DBI PRT</shortName>
        <ecNumber evidence="3 10">2.4.2.21</ecNumber>
    </recommendedName>
    <alternativeName>
        <fullName evidence="8 10">N(1)-alpha-phosphoribosyltransferase</fullName>
    </alternativeName>
</protein>
<dbReference type="NCBIfam" id="TIGR03160">
    <property type="entry name" value="cobT_DBIPRT"/>
    <property type="match status" value="1"/>
</dbReference>
<dbReference type="GO" id="GO:0016757">
    <property type="term" value="F:glycosyltransferase activity"/>
    <property type="evidence" value="ECO:0007669"/>
    <property type="project" value="UniProtKB-KW"/>
</dbReference>
<evidence type="ECO:0000256" key="10">
    <source>
        <dbReference type="HAMAP-Rule" id="MF_00230"/>
    </source>
</evidence>
<evidence type="ECO:0000256" key="9">
    <source>
        <dbReference type="ARBA" id="ARBA00047340"/>
    </source>
</evidence>
<gene>
    <name evidence="10 11" type="primary">cobT</name>
    <name evidence="11" type="ORF">GCM10022278_21940</name>
</gene>
<name>A0ABP7PD58_9GAMM</name>
<dbReference type="SUPFAM" id="SSF52733">
    <property type="entry name" value="Nicotinate mononucleotide:5,6-dimethylbenzimidazole phosphoribosyltransferase (CobT)"/>
    <property type="match status" value="1"/>
</dbReference>
<evidence type="ECO:0000256" key="4">
    <source>
        <dbReference type="ARBA" id="ARBA00015486"/>
    </source>
</evidence>
<dbReference type="Pfam" id="PF02277">
    <property type="entry name" value="DBI_PRT"/>
    <property type="match status" value="1"/>
</dbReference>
<dbReference type="CDD" id="cd02439">
    <property type="entry name" value="DMB-PRT_CobT"/>
    <property type="match status" value="1"/>
</dbReference>
<sequence>MQYTGTSEPLAFATLEAIIANIHDTADAAFEAALQRKLDHLTKPLGALGQLETLALQLGLIQKTLSPYLLKPAMLLFAGDHGITAAGVSAYPKDVTWQMVENICSGGAAISVLCVQHDLELTVVDAGVDHDFDAKRRRRFPLLDRKMGRGTADFSQHPAMTTEQCLAAIGLGMAESEVHLQAGANVLGFGEMGIGNTSSASILSHLFTGLDLERCTGRGTGLSDIMLAHKHSVLKASLEHHEGSHPLDANSDPATALHLLRYFGGFEIAAMVGAMLMTARHGAVILVDGFIATAAFLVAQQLAPALRGYAVFCHSSNEQGHQPVLDWLNVRPLLSLDLRLGEGTGCALAIPLLQSACAIMNQMASFDTASVSGPA</sequence>
<dbReference type="Gene3D" id="3.40.50.10210">
    <property type="match status" value="1"/>
</dbReference>
<evidence type="ECO:0000313" key="11">
    <source>
        <dbReference type="EMBL" id="GAA3963744.1"/>
    </source>
</evidence>
<dbReference type="InterPro" id="IPR017846">
    <property type="entry name" value="Nict_dMeBzImd_PRibTrfase_bact"/>
</dbReference>
<dbReference type="EMBL" id="BAABBO010000009">
    <property type="protein sequence ID" value="GAA3963744.1"/>
    <property type="molecule type" value="Genomic_DNA"/>
</dbReference>
<feature type="active site" description="Proton acceptor" evidence="10">
    <location>
        <position position="342"/>
    </location>
</feature>
<evidence type="ECO:0000313" key="12">
    <source>
        <dbReference type="Proteomes" id="UP001501337"/>
    </source>
</evidence>
<dbReference type="NCBIfam" id="NF000996">
    <property type="entry name" value="PRK00105.1"/>
    <property type="match status" value="1"/>
</dbReference>
<evidence type="ECO:0000256" key="8">
    <source>
        <dbReference type="ARBA" id="ARBA00030686"/>
    </source>
</evidence>
<comment type="caution">
    <text evidence="11">The sequence shown here is derived from an EMBL/GenBank/DDBJ whole genome shotgun (WGS) entry which is preliminary data.</text>
</comment>
<evidence type="ECO:0000256" key="5">
    <source>
        <dbReference type="ARBA" id="ARBA00022573"/>
    </source>
</evidence>
<organism evidence="11 12">
    <name type="scientific">Allohahella marinimesophila</name>
    <dbReference type="NCBI Taxonomy" id="1054972"/>
    <lineage>
        <taxon>Bacteria</taxon>
        <taxon>Pseudomonadati</taxon>
        <taxon>Pseudomonadota</taxon>
        <taxon>Gammaproteobacteria</taxon>
        <taxon>Oceanospirillales</taxon>
        <taxon>Hahellaceae</taxon>
        <taxon>Allohahella</taxon>
    </lineage>
</organism>
<evidence type="ECO:0000256" key="6">
    <source>
        <dbReference type="ARBA" id="ARBA00022676"/>
    </source>
</evidence>
<keyword evidence="12" id="KW-1185">Reference proteome</keyword>
<dbReference type="InterPro" id="IPR023195">
    <property type="entry name" value="Nict_dMeBzImd_PRibTrfase_N"/>
</dbReference>
<dbReference type="PANTHER" id="PTHR43463">
    <property type="entry name" value="NICOTINATE-NUCLEOTIDE--DIMETHYLBENZIMIDAZOLE PHOSPHORIBOSYLTRANSFERASE"/>
    <property type="match status" value="1"/>
</dbReference>
<comment type="similarity">
    <text evidence="2 10">Belongs to the CobT family.</text>
</comment>
<dbReference type="InterPro" id="IPR036087">
    <property type="entry name" value="Nict_dMeBzImd_PRibTrfase_sf"/>
</dbReference>
<dbReference type="Proteomes" id="UP001501337">
    <property type="component" value="Unassembled WGS sequence"/>
</dbReference>
<evidence type="ECO:0000256" key="3">
    <source>
        <dbReference type="ARBA" id="ARBA00011991"/>
    </source>
</evidence>
<keyword evidence="6 10" id="KW-0328">Glycosyltransferase</keyword>
<evidence type="ECO:0000256" key="7">
    <source>
        <dbReference type="ARBA" id="ARBA00022679"/>
    </source>
</evidence>
<dbReference type="PANTHER" id="PTHR43463:SF1">
    <property type="entry name" value="NICOTINATE-NUCLEOTIDE--DIMETHYLBENZIMIDAZOLE PHOSPHORIBOSYLTRANSFERASE"/>
    <property type="match status" value="1"/>
</dbReference>
<evidence type="ECO:0000256" key="2">
    <source>
        <dbReference type="ARBA" id="ARBA00007110"/>
    </source>
</evidence>
<dbReference type="InterPro" id="IPR003200">
    <property type="entry name" value="Nict_dMeBzImd_PRibTrfase"/>
</dbReference>
<keyword evidence="7 10" id="KW-0808">Transferase</keyword>
<reference evidence="12" key="1">
    <citation type="journal article" date="2019" name="Int. J. Syst. Evol. Microbiol.">
        <title>The Global Catalogue of Microorganisms (GCM) 10K type strain sequencing project: providing services to taxonomists for standard genome sequencing and annotation.</title>
        <authorList>
            <consortium name="The Broad Institute Genomics Platform"/>
            <consortium name="The Broad Institute Genome Sequencing Center for Infectious Disease"/>
            <person name="Wu L."/>
            <person name="Ma J."/>
        </authorList>
    </citation>
    <scope>NUCLEOTIDE SEQUENCE [LARGE SCALE GENOMIC DNA]</scope>
    <source>
        <strain evidence="12">JCM 17555</strain>
    </source>
</reference>
<comment type="pathway">
    <text evidence="1 10">Nucleoside biosynthesis; alpha-ribazole biosynthesis; alpha-ribazole from 5,6-dimethylbenzimidazole: step 1/2.</text>
</comment>
<proteinExistence type="inferred from homology"/>
<dbReference type="RefSeq" id="WP_344806223.1">
    <property type="nucleotide sequence ID" value="NZ_BAABBO010000009.1"/>
</dbReference>
<evidence type="ECO:0000256" key="1">
    <source>
        <dbReference type="ARBA" id="ARBA00005049"/>
    </source>
</evidence>